<organism evidence="3">
    <name type="scientific">Siphoviridae sp. ctgEn20</name>
    <dbReference type="NCBI Taxonomy" id="2825606"/>
    <lineage>
        <taxon>Viruses</taxon>
        <taxon>Duplodnaviria</taxon>
        <taxon>Heunggongvirae</taxon>
        <taxon>Uroviricota</taxon>
        <taxon>Caudoviricetes</taxon>
    </lineage>
</organism>
<sequence>MVKLTAKQQRFVDEYLIDLNATQAAIRAGYAPENAGKQGHELLEKTRISNAIAQAMAHRSRRTGITQDRVLRELAKVAFVNANDVIDPDSATVRADAAEEDLACIQAVKVKTSESEMGSSSEREIKLYDKMRALEMLGKHLGLFDKRGQDSGNGEENNLLEAIAATGEINTDDLPEVE</sequence>
<keyword evidence="1" id="KW-1188">Viral release from host cell</keyword>
<protein>
    <submittedName>
        <fullName evidence="3">Terminase small subunit</fullName>
    </submittedName>
</protein>
<dbReference type="PANTHER" id="PTHR41328">
    <property type="entry name" value="TERMINASE SMALL SUBUNIT-RELATED"/>
    <property type="match status" value="1"/>
</dbReference>
<dbReference type="Gene3D" id="1.10.10.1400">
    <property type="entry name" value="Terminase, small subunit, N-terminal DNA-binding domain, HTH motif"/>
    <property type="match status" value="1"/>
</dbReference>
<dbReference type="InterPro" id="IPR005335">
    <property type="entry name" value="Terminase_ssu"/>
</dbReference>
<dbReference type="InterPro" id="IPR052404">
    <property type="entry name" value="SPP1-like_terminase"/>
</dbReference>
<proteinExistence type="predicted"/>
<evidence type="ECO:0000313" key="3">
    <source>
        <dbReference type="EMBL" id="DAE02032.1"/>
    </source>
</evidence>
<evidence type="ECO:0000256" key="2">
    <source>
        <dbReference type="ARBA" id="ARBA00023219"/>
    </source>
</evidence>
<dbReference type="EMBL" id="BK015339">
    <property type="protein sequence ID" value="DAE02032.1"/>
    <property type="molecule type" value="Genomic_DNA"/>
</dbReference>
<keyword evidence="2" id="KW-0231">Viral genome packaging</keyword>
<dbReference type="InterPro" id="IPR038713">
    <property type="entry name" value="Terminase_Gp1_N_sf"/>
</dbReference>
<accession>A0A8S5P5W7</accession>
<dbReference type="PANTHER" id="PTHR41328:SF2">
    <property type="entry name" value="TERMINASE SMALL SUBUNIT"/>
    <property type="match status" value="1"/>
</dbReference>
<dbReference type="GO" id="GO:0051276">
    <property type="term" value="P:chromosome organization"/>
    <property type="evidence" value="ECO:0007669"/>
    <property type="project" value="InterPro"/>
</dbReference>
<evidence type="ECO:0000256" key="1">
    <source>
        <dbReference type="ARBA" id="ARBA00022612"/>
    </source>
</evidence>
<name>A0A8S5P5W7_9CAUD</name>
<dbReference type="Pfam" id="PF03592">
    <property type="entry name" value="Terminase_2"/>
    <property type="match status" value="1"/>
</dbReference>
<reference evidence="3" key="1">
    <citation type="journal article" date="2021" name="Proc. Natl. Acad. Sci. U.S.A.">
        <title>A Catalog of Tens of Thousands of Viruses from Human Metagenomes Reveals Hidden Associations with Chronic Diseases.</title>
        <authorList>
            <person name="Tisza M.J."/>
            <person name="Buck C.B."/>
        </authorList>
    </citation>
    <scope>NUCLEOTIDE SEQUENCE</scope>
    <source>
        <strain evidence="3">CtgEn20</strain>
    </source>
</reference>